<accession>A0ABQ0L1Q8</accession>
<feature type="non-terminal residue" evidence="2">
    <location>
        <position position="246"/>
    </location>
</feature>
<evidence type="ECO:0000256" key="1">
    <source>
        <dbReference type="SAM" id="MobiDB-lite"/>
    </source>
</evidence>
<protein>
    <submittedName>
        <fullName evidence="2">Uncharacterized protein</fullName>
    </submittedName>
</protein>
<evidence type="ECO:0000313" key="3">
    <source>
        <dbReference type="Proteomes" id="UP000815677"/>
    </source>
</evidence>
<gene>
    <name evidence="2" type="ORF">MCHLO_02681</name>
</gene>
<dbReference type="EMBL" id="DF840739">
    <property type="protein sequence ID" value="GAT45088.1"/>
    <property type="molecule type" value="Genomic_DNA"/>
</dbReference>
<dbReference type="Proteomes" id="UP000815677">
    <property type="component" value="Unassembled WGS sequence"/>
</dbReference>
<reference evidence="2" key="1">
    <citation type="submission" date="2014-09" db="EMBL/GenBank/DDBJ databases">
        <title>Genome sequence of the luminous mushroom Mycena chlorophos for searching fungal bioluminescence genes.</title>
        <authorList>
            <person name="Tanaka Y."/>
            <person name="Kasuga D."/>
            <person name="Oba Y."/>
            <person name="Hase S."/>
            <person name="Sato K."/>
            <person name="Oba Y."/>
            <person name="Sakakibara Y."/>
        </authorList>
    </citation>
    <scope>NUCLEOTIDE SEQUENCE</scope>
</reference>
<feature type="compositionally biased region" description="Basic and acidic residues" evidence="1">
    <location>
        <begin position="43"/>
        <end position="55"/>
    </location>
</feature>
<feature type="compositionally biased region" description="Polar residues" evidence="1">
    <location>
        <begin position="1"/>
        <end position="37"/>
    </location>
</feature>
<proteinExistence type="predicted"/>
<keyword evidence="3" id="KW-1185">Reference proteome</keyword>
<organism evidence="2 3">
    <name type="scientific">Mycena chlorophos</name>
    <name type="common">Agaric fungus</name>
    <name type="synonym">Agaricus chlorophos</name>
    <dbReference type="NCBI Taxonomy" id="658473"/>
    <lineage>
        <taxon>Eukaryota</taxon>
        <taxon>Fungi</taxon>
        <taxon>Dikarya</taxon>
        <taxon>Basidiomycota</taxon>
        <taxon>Agaricomycotina</taxon>
        <taxon>Agaricomycetes</taxon>
        <taxon>Agaricomycetidae</taxon>
        <taxon>Agaricales</taxon>
        <taxon>Marasmiineae</taxon>
        <taxon>Mycenaceae</taxon>
        <taxon>Mycena</taxon>
    </lineage>
</organism>
<sequence>MARTQSNTAAVMKKSSASMQSAHSLRNATALTQPPTTKKSKQARSDAEKAVREGMRAAAAAKDADLQAEVKNWHGLKDAKVAELVKAHPDRKEGYIKKLLHENPVGPARGPNPWNALNRHKCTTRGIDLATAQQETRDEMAQNNVKSVDALMEKTMTSAQIVALKEDFVVWRSSKKRGTRGDNNALVTDVARYARRAQDEADSANARTGVCQVTLISRGHPEDPAAAHLIDSGDAADFFMQCYGIS</sequence>
<name>A0ABQ0L1Q8_MYCCL</name>
<evidence type="ECO:0000313" key="2">
    <source>
        <dbReference type="EMBL" id="GAT45088.1"/>
    </source>
</evidence>
<feature type="region of interest" description="Disordered" evidence="1">
    <location>
        <begin position="1"/>
        <end position="63"/>
    </location>
</feature>